<evidence type="ECO:0000259" key="4">
    <source>
        <dbReference type="Pfam" id="PF00210"/>
    </source>
</evidence>
<evidence type="ECO:0000313" key="6">
    <source>
        <dbReference type="Proteomes" id="UP000266016"/>
    </source>
</evidence>
<dbReference type="GO" id="GO:0016722">
    <property type="term" value="F:oxidoreductase activity, acting on metal ions"/>
    <property type="evidence" value="ECO:0007669"/>
    <property type="project" value="InterPro"/>
</dbReference>
<dbReference type="PANTHER" id="PTHR42932">
    <property type="entry name" value="GENERAL STRESS PROTEIN 20U"/>
    <property type="match status" value="1"/>
</dbReference>
<comment type="caution">
    <text evidence="5">The sequence shown here is derived from an EMBL/GenBank/DDBJ whole genome shotgun (WGS) entry which is preliminary data.</text>
</comment>
<reference evidence="5 6" key="1">
    <citation type="submission" date="2018-08" db="EMBL/GenBank/DDBJ databases">
        <title>Bacillus jemisoniae sp. nov., Bacillus chryseoplanitiae sp. nov., Bacillus resnikiae sp. nov., and Bacillus frankliniae sp. nov., isolated from Viking spacecraft and associated surfaces.</title>
        <authorList>
            <person name="Seuylemezian A."/>
            <person name="Vaishampayan P."/>
        </authorList>
    </citation>
    <scope>NUCLEOTIDE SEQUENCE [LARGE SCALE GENOMIC DNA]</scope>
    <source>
        <strain evidence="5 6">MA001</strain>
    </source>
</reference>
<sequence length="147" mass="16822">MADAKLVELVNKEIANLTVLYTKLHNYHWFVSGPRFFELHQKWEELYNEATANLDELAERLLALGEKPVATLKEYLELASIEEATGKETPEDMVRSVANDFEKISTELIEAIELAEQADDQVTGDLLIGMKKSLNKHVWMLNAYLQK</sequence>
<dbReference type="Pfam" id="PF00210">
    <property type="entry name" value="Ferritin"/>
    <property type="match status" value="1"/>
</dbReference>
<dbReference type="InterPro" id="IPR002177">
    <property type="entry name" value="DPS_DNA-bd"/>
</dbReference>
<evidence type="ECO:0000313" key="5">
    <source>
        <dbReference type="EMBL" id="RID86558.1"/>
    </source>
</evidence>
<dbReference type="PROSITE" id="PS00818">
    <property type="entry name" value="DPS_1"/>
    <property type="match status" value="1"/>
</dbReference>
<name>A0A398BCL3_9BACI</name>
<evidence type="ECO:0000256" key="2">
    <source>
        <dbReference type="RuleBase" id="RU003875"/>
    </source>
</evidence>
<dbReference type="Proteomes" id="UP000266016">
    <property type="component" value="Unassembled WGS sequence"/>
</dbReference>
<keyword evidence="6" id="KW-1185">Reference proteome</keyword>
<keyword evidence="3" id="KW-0175">Coiled coil</keyword>
<dbReference type="RefSeq" id="WP_119116948.1">
    <property type="nucleotide sequence ID" value="NZ_QWVS01000015.1"/>
</dbReference>
<feature type="domain" description="Ferritin/DPS" evidence="4">
    <location>
        <begin position="8"/>
        <end position="147"/>
    </location>
</feature>
<dbReference type="PANTHER" id="PTHR42932:SF1">
    <property type="entry name" value="GENERAL STRESS PROTEIN 20U"/>
    <property type="match status" value="1"/>
</dbReference>
<evidence type="ECO:0000256" key="3">
    <source>
        <dbReference type="SAM" id="Coils"/>
    </source>
</evidence>
<gene>
    <name evidence="5" type="ORF">D1953_09525</name>
</gene>
<dbReference type="SUPFAM" id="SSF47240">
    <property type="entry name" value="Ferritin-like"/>
    <property type="match status" value="1"/>
</dbReference>
<accession>A0A398BCL3</accession>
<dbReference type="InterPro" id="IPR009078">
    <property type="entry name" value="Ferritin-like_SF"/>
</dbReference>
<dbReference type="EMBL" id="QWVS01000015">
    <property type="protein sequence ID" value="RID86558.1"/>
    <property type="molecule type" value="Genomic_DNA"/>
</dbReference>
<dbReference type="AlphaFoldDB" id="A0A398BCL3"/>
<dbReference type="InterPro" id="IPR012347">
    <property type="entry name" value="Ferritin-like"/>
</dbReference>
<dbReference type="Gene3D" id="1.20.1260.10">
    <property type="match status" value="1"/>
</dbReference>
<proteinExistence type="inferred from homology"/>
<evidence type="ECO:0000256" key="1">
    <source>
        <dbReference type="ARBA" id="ARBA00009497"/>
    </source>
</evidence>
<comment type="similarity">
    <text evidence="1 2">Belongs to the Dps family.</text>
</comment>
<dbReference type="PROSITE" id="PS00819">
    <property type="entry name" value="DPS_2"/>
    <property type="match status" value="1"/>
</dbReference>
<dbReference type="PIRSF" id="PIRSF005900">
    <property type="entry name" value="Dps"/>
    <property type="match status" value="1"/>
</dbReference>
<dbReference type="PRINTS" id="PR01346">
    <property type="entry name" value="HELNAPAPROT"/>
</dbReference>
<dbReference type="InterPro" id="IPR023188">
    <property type="entry name" value="DPS_DNA-bd_CS"/>
</dbReference>
<dbReference type="GO" id="GO:0008199">
    <property type="term" value="F:ferric iron binding"/>
    <property type="evidence" value="ECO:0007669"/>
    <property type="project" value="InterPro"/>
</dbReference>
<organism evidence="5 6">
    <name type="scientific">Peribacillus asahii</name>
    <dbReference type="NCBI Taxonomy" id="228899"/>
    <lineage>
        <taxon>Bacteria</taxon>
        <taxon>Bacillati</taxon>
        <taxon>Bacillota</taxon>
        <taxon>Bacilli</taxon>
        <taxon>Bacillales</taxon>
        <taxon>Bacillaceae</taxon>
        <taxon>Peribacillus</taxon>
    </lineage>
</organism>
<protein>
    <submittedName>
        <fullName evidence="5">DNA starvation/stationary phase protection protein</fullName>
    </submittedName>
</protein>
<dbReference type="CDD" id="cd01043">
    <property type="entry name" value="DPS"/>
    <property type="match status" value="1"/>
</dbReference>
<dbReference type="InterPro" id="IPR008331">
    <property type="entry name" value="Ferritin_DPS_dom"/>
</dbReference>
<feature type="coiled-coil region" evidence="3">
    <location>
        <begin position="40"/>
        <end position="67"/>
    </location>
</feature>